<keyword evidence="2" id="KW-1185">Reference proteome</keyword>
<accession>A0A8J6PMC1</accession>
<dbReference type="Proteomes" id="UP000643405">
    <property type="component" value="Unassembled WGS sequence"/>
</dbReference>
<dbReference type="AlphaFoldDB" id="A0A8J6PMC1"/>
<sequence>MIVHYDPQVGLTLLEPDDFRNFKVQLAQGATQQPEVDGLRFVDDGNALVGIDAVPSLPGAPSTEAWREGYAKMLAAAAKYGWIDDEANAIKAHVERN</sequence>
<protein>
    <submittedName>
        <fullName evidence="1">Uncharacterized protein</fullName>
    </submittedName>
</protein>
<evidence type="ECO:0000313" key="1">
    <source>
        <dbReference type="EMBL" id="MBD0413865.1"/>
    </source>
</evidence>
<reference evidence="1" key="1">
    <citation type="submission" date="2020-09" db="EMBL/GenBank/DDBJ databases">
        <title>Genome seq and assembly of Tianweitania sp.</title>
        <authorList>
            <person name="Chhetri G."/>
        </authorList>
    </citation>
    <scope>NUCLEOTIDE SEQUENCE</scope>
    <source>
        <strain evidence="1">Rool2</strain>
    </source>
</reference>
<evidence type="ECO:0000313" key="2">
    <source>
        <dbReference type="Proteomes" id="UP000643405"/>
    </source>
</evidence>
<name>A0A8J6PMC1_9HYPH</name>
<organism evidence="1 2">
    <name type="scientific">Oryzicola mucosus</name>
    <dbReference type="NCBI Taxonomy" id="2767425"/>
    <lineage>
        <taxon>Bacteria</taxon>
        <taxon>Pseudomonadati</taxon>
        <taxon>Pseudomonadota</taxon>
        <taxon>Alphaproteobacteria</taxon>
        <taxon>Hyphomicrobiales</taxon>
        <taxon>Phyllobacteriaceae</taxon>
        <taxon>Oryzicola</taxon>
    </lineage>
</organism>
<proteinExistence type="predicted"/>
<dbReference type="EMBL" id="JACVVX010000001">
    <property type="protein sequence ID" value="MBD0413865.1"/>
    <property type="molecule type" value="Genomic_DNA"/>
</dbReference>
<comment type="caution">
    <text evidence="1">The sequence shown here is derived from an EMBL/GenBank/DDBJ whole genome shotgun (WGS) entry which is preliminary data.</text>
</comment>
<gene>
    <name evidence="1" type="ORF">ICI42_04265</name>
</gene>
<dbReference type="RefSeq" id="WP_188163263.1">
    <property type="nucleotide sequence ID" value="NZ_JACVVX010000001.1"/>
</dbReference>